<evidence type="ECO:0000313" key="9">
    <source>
        <dbReference type="Proteomes" id="UP000677054"/>
    </source>
</evidence>
<dbReference type="InterPro" id="IPR015153">
    <property type="entry name" value="EF-hand_dom_typ1"/>
</dbReference>
<dbReference type="InterPro" id="IPR001680">
    <property type="entry name" value="WD40_rpt"/>
</dbReference>
<evidence type="ECO:0000256" key="2">
    <source>
        <dbReference type="ARBA" id="ARBA00022574"/>
    </source>
</evidence>
<dbReference type="Pfam" id="PF09068">
    <property type="entry name" value="EF-hand_2"/>
    <property type="match status" value="1"/>
</dbReference>
<keyword evidence="3" id="KW-0677">Repeat</keyword>
<dbReference type="InterPro" id="IPR036322">
    <property type="entry name" value="WD40_repeat_dom_sf"/>
</dbReference>
<name>A0A7R8X707_9CRUS</name>
<proteinExistence type="predicted"/>
<protein>
    <recommendedName>
        <fullName evidence="7">PFU domain-containing protein</fullName>
    </recommendedName>
</protein>
<dbReference type="CDD" id="cd00200">
    <property type="entry name" value="WD40"/>
    <property type="match status" value="1"/>
</dbReference>
<feature type="repeat" description="WD" evidence="4">
    <location>
        <begin position="674"/>
        <end position="706"/>
    </location>
</feature>
<evidence type="ECO:0000256" key="6">
    <source>
        <dbReference type="SAM" id="MobiDB-lite"/>
    </source>
</evidence>
<dbReference type="InterPro" id="IPR015155">
    <property type="entry name" value="PFU"/>
</dbReference>
<gene>
    <name evidence="8" type="ORF">DSTB1V02_LOCUS2151</name>
</gene>
<feature type="repeat" description="WD" evidence="4">
    <location>
        <begin position="754"/>
        <end position="786"/>
    </location>
</feature>
<dbReference type="Gene3D" id="6.10.140.70">
    <property type="match status" value="1"/>
</dbReference>
<feature type="repeat" description="WD" evidence="4">
    <location>
        <begin position="485"/>
        <end position="517"/>
    </location>
</feature>
<dbReference type="InterPro" id="IPR038122">
    <property type="entry name" value="PFU_sf"/>
</dbReference>
<evidence type="ECO:0000256" key="1">
    <source>
        <dbReference type="ARBA" id="ARBA00022490"/>
    </source>
</evidence>
<keyword evidence="1" id="KW-0963">Cytoplasm</keyword>
<dbReference type="AlphaFoldDB" id="A0A7R8X707"/>
<dbReference type="GO" id="GO:0016010">
    <property type="term" value="C:dystrophin-associated glycoprotein complex"/>
    <property type="evidence" value="ECO:0007669"/>
    <property type="project" value="UniProtKB-ARBA"/>
</dbReference>
<evidence type="ECO:0000313" key="8">
    <source>
        <dbReference type="EMBL" id="CAD7242180.1"/>
    </source>
</evidence>
<dbReference type="SUPFAM" id="SSF50978">
    <property type="entry name" value="WD40 repeat-like"/>
    <property type="match status" value="2"/>
</dbReference>
<dbReference type="GO" id="GO:0010992">
    <property type="term" value="P:ubiquitin recycling"/>
    <property type="evidence" value="ECO:0007669"/>
    <property type="project" value="TreeGrafter"/>
</dbReference>
<dbReference type="Gene3D" id="3.10.20.870">
    <property type="entry name" value="PFU (PLAA family ubiquitin binding), C-terminal domain"/>
    <property type="match status" value="1"/>
</dbReference>
<dbReference type="Pfam" id="PF09069">
    <property type="entry name" value="EF-hand_3"/>
    <property type="match status" value="1"/>
</dbReference>
<dbReference type="Gene3D" id="1.10.238.10">
    <property type="entry name" value="EF-hand"/>
    <property type="match status" value="1"/>
</dbReference>
<dbReference type="PANTHER" id="PTHR19849">
    <property type="entry name" value="PHOSPHOLIPASE A-2-ACTIVATING PROTEIN"/>
    <property type="match status" value="1"/>
</dbReference>
<dbReference type="EMBL" id="LR899745">
    <property type="protein sequence ID" value="CAD7242180.1"/>
    <property type="molecule type" value="Genomic_DNA"/>
</dbReference>
<evidence type="ECO:0000259" key="7">
    <source>
        <dbReference type="PROSITE" id="PS51394"/>
    </source>
</evidence>
<dbReference type="OrthoDB" id="10265988at2759"/>
<sequence length="1189" mass="132872">MVHDETQETSWRHPLLEKVWKELKACDSIKYAAYRTAVKIRLLQKALHYRHGLRPGEAETLLEVQQIDALVHDIFYTLKAKEEEQGKISTTWTACAELTLNLLFQIYDSLVCCILQCIITDLFRQVSDHNNCLSRKKLAQLIKELGLITEYLEEGNVFGIQRIPATVDSSFNQRTSKEAIRATLKKLCNQLRLFRSCRPDPERNPRFLPIETLTRIPSDLMEVLEMSPIQLVPPPPLSNTGRRSPSYESCSSSGVVADEVPDSPPAPPLSTPANVNERVPQGPQKIQLQEILLHLEMENRKLQEEIERIRMKNGSKGEDKEDVLKECSCQLDAQLARLKMLLQGYLKQLNTGTDSVDGKQERCGMGRLESTPALLQLPVSRKSLPYSPIGLSDTQQGIPANSLQPRKANSPENWTQYCWDDLTSCLATLPSGSKYLFQDPFNIPHEEDTKRLSDINKELEDILRQLDTIFQKSMSNEPYKLRCTLRGHSMDVRSVAVIHHPSEAIITGSRDKTARLWTPDKNRKGGFEAVQCYTSHEQYVSCVCAMPPDEKYPEGLIVTGSNDKIIRGFSPNHPDPVFTLRGHEGNVLYQLEMYVSCVCALPPDEKYPEGLIITGSNDKIIRGFSPNHPDPVFTLRGHEGNVCSLAAGRFCTLVSGSWDCSARVWQNEICMATLDGHSAAVWAVAIVPGSQIILTASADKTIKIWQGDKCQHNCLGHTDCVRALAVLSPSEFVSCSNDASIKKWNISGECLASLYGHSNFIYSVSVLPNGIDLVSSGEDRTVRVWNGTECEQTIFLPAHSIWGVAVLANGDIVAGCRPIQYKKKSISTPEFNFFLNSKSDGTCRVFSRNPDRWASPEELKELEDELSATQVASSGELGGMKVSEWNEIVITFPLCGSFDSLPGKEVLNAPGKKDGQTKMVRDGINVVLYAWNMAEETWTKVGDVVGANKPEKTLHEGKEYDYVFTVDVEEGKPPLKLPYNITEEPWYAAQAFIENNNLSQLYLDQVANFIIQNTKDKAPKQYQTPGEAFADPFTGIYQAQVKPVHLQAPKELTHSLDQVDIFPVKNPGQVMEWAQVKPVHLQAPKELTHSLDQVDIFPVKNPGQVMEWVSFIYLEQEVDFLILNSSVCDIESGEVPDAALLANNPYFPQKDYVRFDTANSAALLVYSGLIGLVDTCFAPNRLRGHRAGS</sequence>
<dbReference type="GO" id="GO:0005634">
    <property type="term" value="C:nucleus"/>
    <property type="evidence" value="ECO:0007669"/>
    <property type="project" value="TreeGrafter"/>
</dbReference>
<dbReference type="GO" id="GO:0005737">
    <property type="term" value="C:cytoplasm"/>
    <property type="evidence" value="ECO:0007669"/>
    <property type="project" value="TreeGrafter"/>
</dbReference>
<feature type="coiled-coil region" evidence="5">
    <location>
        <begin position="445"/>
        <end position="472"/>
    </location>
</feature>
<accession>A0A7R8X707</accession>
<reference evidence="8" key="1">
    <citation type="submission" date="2020-11" db="EMBL/GenBank/DDBJ databases">
        <authorList>
            <person name="Tran Van P."/>
        </authorList>
    </citation>
    <scope>NUCLEOTIDE SEQUENCE</scope>
</reference>
<feature type="compositionally biased region" description="Low complexity" evidence="6">
    <location>
        <begin position="244"/>
        <end position="258"/>
    </location>
</feature>
<keyword evidence="2 4" id="KW-0853">WD repeat</keyword>
<dbReference type="GO" id="GO:0043130">
    <property type="term" value="F:ubiquitin binding"/>
    <property type="evidence" value="ECO:0007669"/>
    <property type="project" value="TreeGrafter"/>
</dbReference>
<evidence type="ECO:0000256" key="3">
    <source>
        <dbReference type="ARBA" id="ARBA00022737"/>
    </source>
</evidence>
<evidence type="ECO:0000256" key="4">
    <source>
        <dbReference type="PROSITE-ProRule" id="PRU00221"/>
    </source>
</evidence>
<feature type="domain" description="PFU" evidence="7">
    <location>
        <begin position="930"/>
        <end position="1024"/>
    </location>
</feature>
<evidence type="ECO:0000256" key="5">
    <source>
        <dbReference type="SAM" id="Coils"/>
    </source>
</evidence>
<organism evidence="8">
    <name type="scientific">Darwinula stevensoni</name>
    <dbReference type="NCBI Taxonomy" id="69355"/>
    <lineage>
        <taxon>Eukaryota</taxon>
        <taxon>Metazoa</taxon>
        <taxon>Ecdysozoa</taxon>
        <taxon>Arthropoda</taxon>
        <taxon>Crustacea</taxon>
        <taxon>Oligostraca</taxon>
        <taxon>Ostracoda</taxon>
        <taxon>Podocopa</taxon>
        <taxon>Podocopida</taxon>
        <taxon>Darwinulocopina</taxon>
        <taxon>Darwinuloidea</taxon>
        <taxon>Darwinulidae</taxon>
        <taxon>Darwinula</taxon>
    </lineage>
</organism>
<dbReference type="GO" id="GO:0043161">
    <property type="term" value="P:proteasome-mediated ubiquitin-dependent protein catabolic process"/>
    <property type="evidence" value="ECO:0007669"/>
    <property type="project" value="TreeGrafter"/>
</dbReference>
<dbReference type="InterPro" id="IPR011992">
    <property type="entry name" value="EF-hand-dom_pair"/>
</dbReference>
<dbReference type="SMART" id="SM00320">
    <property type="entry name" value="WD40"/>
    <property type="match status" value="7"/>
</dbReference>
<dbReference type="Pfam" id="PF00400">
    <property type="entry name" value="WD40"/>
    <property type="match status" value="7"/>
</dbReference>
<dbReference type="PROSITE" id="PS50294">
    <property type="entry name" value="WD_REPEATS_REGION"/>
    <property type="match status" value="3"/>
</dbReference>
<dbReference type="PROSITE" id="PS50082">
    <property type="entry name" value="WD_REPEATS_2"/>
    <property type="match status" value="3"/>
</dbReference>
<keyword evidence="9" id="KW-1185">Reference proteome</keyword>
<dbReference type="EMBL" id="CAJPEV010000228">
    <property type="protein sequence ID" value="CAG0882675.1"/>
    <property type="molecule type" value="Genomic_DNA"/>
</dbReference>
<dbReference type="PANTHER" id="PTHR19849:SF0">
    <property type="entry name" value="PHOSPHOLIPASE A-2-ACTIVATING PROTEIN"/>
    <property type="match status" value="1"/>
</dbReference>
<keyword evidence="5" id="KW-0175">Coiled coil</keyword>
<dbReference type="Proteomes" id="UP000677054">
    <property type="component" value="Unassembled WGS sequence"/>
</dbReference>
<dbReference type="PROSITE" id="PS51394">
    <property type="entry name" value="PFU"/>
    <property type="match status" value="1"/>
</dbReference>
<dbReference type="SUPFAM" id="SSF47473">
    <property type="entry name" value="EF-hand"/>
    <property type="match status" value="1"/>
</dbReference>
<dbReference type="InterPro" id="IPR015154">
    <property type="entry name" value="EF-hand_dom_typ2"/>
</dbReference>
<feature type="region of interest" description="Disordered" evidence="6">
    <location>
        <begin position="232"/>
        <end position="279"/>
    </location>
</feature>
<dbReference type="InterPro" id="IPR015943">
    <property type="entry name" value="WD40/YVTN_repeat-like_dom_sf"/>
</dbReference>
<feature type="coiled-coil region" evidence="5">
    <location>
        <begin position="285"/>
        <end position="312"/>
    </location>
</feature>
<dbReference type="Gene3D" id="2.130.10.10">
    <property type="entry name" value="YVTN repeat-like/Quinoprotein amine dehydrogenase"/>
    <property type="match status" value="2"/>
</dbReference>
<dbReference type="Pfam" id="PF09070">
    <property type="entry name" value="PFU"/>
    <property type="match status" value="1"/>
</dbReference>